<accession>A0A4S4M8T5</accession>
<feature type="domain" description="Catechol dioxygenase N-terminal" evidence="9">
    <location>
        <begin position="46"/>
        <end position="117"/>
    </location>
</feature>
<keyword evidence="3" id="KW-0479">Metal-binding</keyword>
<dbReference type="GO" id="GO:0008199">
    <property type="term" value="F:ferric iron binding"/>
    <property type="evidence" value="ECO:0007669"/>
    <property type="project" value="InterPro"/>
</dbReference>
<dbReference type="Proteomes" id="UP000310158">
    <property type="component" value="Unassembled WGS sequence"/>
</dbReference>
<evidence type="ECO:0000256" key="3">
    <source>
        <dbReference type="ARBA" id="ARBA00022723"/>
    </source>
</evidence>
<name>A0A4S4M8T5_9AGAM</name>
<dbReference type="GO" id="GO:0018576">
    <property type="term" value="F:catechol 1,2-dioxygenase activity"/>
    <property type="evidence" value="ECO:0007669"/>
    <property type="project" value="InterPro"/>
</dbReference>
<comment type="caution">
    <text evidence="10">The sequence shown here is derived from an EMBL/GenBank/DDBJ whole genome shotgun (WGS) entry which is preliminary data.</text>
</comment>
<comment type="similarity">
    <text evidence="2">Belongs to the intradiol ring-cleavage dioxygenase family.</text>
</comment>
<dbReference type="PANTHER" id="PTHR33711">
    <property type="entry name" value="DIOXYGENASE, PUTATIVE (AFU_ORTHOLOGUE AFUA_2G02910)-RELATED"/>
    <property type="match status" value="1"/>
</dbReference>
<evidence type="ECO:0000256" key="5">
    <source>
        <dbReference type="ARBA" id="ARBA00023002"/>
    </source>
</evidence>
<dbReference type="SUPFAM" id="SSF49482">
    <property type="entry name" value="Aromatic compound dioxygenase"/>
    <property type="match status" value="1"/>
</dbReference>
<gene>
    <name evidence="10" type="ORF">EW146_g326</name>
</gene>
<dbReference type="Pfam" id="PF04444">
    <property type="entry name" value="Dioxygenase_N"/>
    <property type="match status" value="1"/>
</dbReference>
<dbReference type="InterPro" id="IPR015889">
    <property type="entry name" value="Intradiol_dOase_core"/>
</dbReference>
<dbReference type="AlphaFoldDB" id="A0A4S4M8T5"/>
<organism evidence="10 11">
    <name type="scientific">Bondarzewia mesenterica</name>
    <dbReference type="NCBI Taxonomy" id="1095465"/>
    <lineage>
        <taxon>Eukaryota</taxon>
        <taxon>Fungi</taxon>
        <taxon>Dikarya</taxon>
        <taxon>Basidiomycota</taxon>
        <taxon>Agaricomycotina</taxon>
        <taxon>Agaricomycetes</taxon>
        <taxon>Russulales</taxon>
        <taxon>Bondarzewiaceae</taxon>
        <taxon>Bondarzewia</taxon>
    </lineage>
</organism>
<proteinExistence type="inferred from homology"/>
<evidence type="ECO:0000256" key="1">
    <source>
        <dbReference type="ARBA" id="ARBA00001965"/>
    </source>
</evidence>
<dbReference type="Pfam" id="PF00775">
    <property type="entry name" value="Dioxygenase_C"/>
    <property type="match status" value="1"/>
</dbReference>
<evidence type="ECO:0000259" key="8">
    <source>
        <dbReference type="Pfam" id="PF00775"/>
    </source>
</evidence>
<feature type="compositionally biased region" description="Polar residues" evidence="7">
    <location>
        <begin position="1"/>
        <end position="14"/>
    </location>
</feature>
<evidence type="ECO:0000313" key="10">
    <source>
        <dbReference type="EMBL" id="THH21127.1"/>
    </source>
</evidence>
<evidence type="ECO:0000313" key="11">
    <source>
        <dbReference type="Proteomes" id="UP000310158"/>
    </source>
</evidence>
<evidence type="ECO:0008006" key="12">
    <source>
        <dbReference type="Google" id="ProtNLM"/>
    </source>
</evidence>
<evidence type="ECO:0000256" key="4">
    <source>
        <dbReference type="ARBA" id="ARBA00022964"/>
    </source>
</evidence>
<evidence type="ECO:0000256" key="2">
    <source>
        <dbReference type="ARBA" id="ARBA00007825"/>
    </source>
</evidence>
<feature type="region of interest" description="Disordered" evidence="7">
    <location>
        <begin position="1"/>
        <end position="27"/>
    </location>
</feature>
<feature type="domain" description="Intradiol ring-cleavage dioxygenases" evidence="8">
    <location>
        <begin position="125"/>
        <end position="312"/>
    </location>
</feature>
<protein>
    <recommendedName>
        <fullName evidence="12">Intradiol ring-cleavage dioxygenases domain-containing protein</fullName>
    </recommendedName>
</protein>
<dbReference type="InterPro" id="IPR000627">
    <property type="entry name" value="Intradiol_dOase_C"/>
</dbReference>
<sequence>MSVSSKPASQTASNGIPPPKLDLPYPDRPEVVTANLLRLTELVPEPRTKEIFTGLVTHLHQFVQEANLTTEEWMKGIRFLTEVGQKCTDLRQEYIMLSDVLGVSALVDTMNNPPLKNATESCLIGPAYTDDAPDVGHGGTIIDDEKGIGNAEYMYLEGRVLTTDGKPINDAIIESWETDENGIYDVQYDVRDKPNGRGRLRTDSEGNFALRGIVPLAYPLPDDGPVGKLLKVWNRHNMRAAHLHLIIKAPGFRTLTTQLYPEGDRWANTDVVFGPKKSLIVTLKEVGDANEAVQRGIPGGAPFKLLQYDFVLPSEAEAEEARFLSTS</sequence>
<dbReference type="Gene3D" id="2.60.130.10">
    <property type="entry name" value="Aromatic compound dioxygenase"/>
    <property type="match status" value="1"/>
</dbReference>
<dbReference type="OrthoDB" id="5238185at2759"/>
<evidence type="ECO:0000256" key="6">
    <source>
        <dbReference type="ARBA" id="ARBA00023004"/>
    </source>
</evidence>
<reference evidence="10 11" key="1">
    <citation type="submission" date="2019-02" db="EMBL/GenBank/DDBJ databases">
        <title>Genome sequencing of the rare red list fungi Bondarzewia mesenterica.</title>
        <authorList>
            <person name="Buettner E."/>
            <person name="Kellner H."/>
        </authorList>
    </citation>
    <scope>NUCLEOTIDE SEQUENCE [LARGE SCALE GENOMIC DNA]</scope>
    <source>
        <strain evidence="10 11">DSM 108281</strain>
    </source>
</reference>
<dbReference type="InterPro" id="IPR007535">
    <property type="entry name" value="Catechol_dOase_N"/>
</dbReference>
<keyword evidence="5" id="KW-0560">Oxidoreductase</keyword>
<dbReference type="EMBL" id="SGPL01000007">
    <property type="protein sequence ID" value="THH21127.1"/>
    <property type="molecule type" value="Genomic_DNA"/>
</dbReference>
<dbReference type="InterPro" id="IPR050770">
    <property type="entry name" value="Intradiol_RC_Dioxygenase"/>
</dbReference>
<comment type="cofactor">
    <cofactor evidence="1">
        <name>Fe(3+)</name>
        <dbReference type="ChEBI" id="CHEBI:29034"/>
    </cofactor>
</comment>
<evidence type="ECO:0000259" key="9">
    <source>
        <dbReference type="Pfam" id="PF04444"/>
    </source>
</evidence>
<evidence type="ECO:0000256" key="7">
    <source>
        <dbReference type="SAM" id="MobiDB-lite"/>
    </source>
</evidence>
<dbReference type="PANTHER" id="PTHR33711:SF7">
    <property type="entry name" value="INTRADIOL RING-CLEAVAGE DIOXYGENASES DOMAIN-CONTAINING PROTEIN-RELATED"/>
    <property type="match status" value="1"/>
</dbReference>
<dbReference type="GO" id="GO:0009712">
    <property type="term" value="P:catechol-containing compound metabolic process"/>
    <property type="evidence" value="ECO:0007669"/>
    <property type="project" value="InterPro"/>
</dbReference>
<keyword evidence="6" id="KW-0408">Iron</keyword>
<keyword evidence="11" id="KW-1185">Reference proteome</keyword>
<keyword evidence="4" id="KW-0223">Dioxygenase</keyword>